<feature type="compositionally biased region" description="Pro residues" evidence="1">
    <location>
        <begin position="124"/>
        <end position="138"/>
    </location>
</feature>
<evidence type="ECO:0000313" key="2">
    <source>
        <dbReference type="EMBL" id="KAG1821733.1"/>
    </source>
</evidence>
<feature type="compositionally biased region" description="Polar residues" evidence="1">
    <location>
        <begin position="441"/>
        <end position="459"/>
    </location>
</feature>
<sequence>MFEDDEDSLFGSPPPSPVRGRSPAFPAKAAQERGTGITQNVGAIALPGSHMSCSELPADLLALPFGGFSTREPPSHALPVKSTLQAQPTRSPHVTSSVPFSTSRPSSRATGKRKATKSQSATPRPAPPPIPFPGPDEPLPSNFLRNQEALLGIAGLVGNVKPTSLPQRTIRGSTPSNPIVIEESDLAHLPHVDSSQLTSVNGEDAIASLIRQKNIFPVLSSIVKLLGNSPAASTQSLSTNDHASPRPCSEPATTAPPPLKRRKLTSVPAGAVEWDVPYPFPEGEGPKAYHATWERERARHLITQLVESIKGAFESSPLDDDQVPPSSSSQSSTSVSKPSRHTSSPSPVSPTTTNTFQHIIPDCTIDPALLLFPWMAEYAHLFHANGVDSVAAAKMLLQFATRPIVPSPPPSHTDISPAVLTPYPQTTPSCFSPLTHLQPVSPQISRSPSVQSMHKSTPSVPRRAGFKARARERRRQIVGEIERAKVELWETSIEGGVLGHLMKDPTLS</sequence>
<evidence type="ECO:0000313" key="3">
    <source>
        <dbReference type="Proteomes" id="UP000807769"/>
    </source>
</evidence>
<proteinExistence type="predicted"/>
<evidence type="ECO:0000256" key="1">
    <source>
        <dbReference type="SAM" id="MobiDB-lite"/>
    </source>
</evidence>
<accession>A0A9P7EH04</accession>
<dbReference type="Proteomes" id="UP000807769">
    <property type="component" value="Unassembled WGS sequence"/>
</dbReference>
<name>A0A9P7EH04_9AGAM</name>
<dbReference type="AlphaFoldDB" id="A0A9P7EH04"/>
<feature type="region of interest" description="Disordered" evidence="1">
    <location>
        <begin position="441"/>
        <end position="468"/>
    </location>
</feature>
<feature type="region of interest" description="Disordered" evidence="1">
    <location>
        <begin position="314"/>
        <end position="354"/>
    </location>
</feature>
<keyword evidence="3" id="KW-1185">Reference proteome</keyword>
<dbReference type="GeneID" id="64628851"/>
<dbReference type="RefSeq" id="XP_041196473.1">
    <property type="nucleotide sequence ID" value="XM_041334834.1"/>
</dbReference>
<feature type="region of interest" description="Disordered" evidence="1">
    <location>
        <begin position="231"/>
        <end position="266"/>
    </location>
</feature>
<feature type="compositionally biased region" description="Polar residues" evidence="1">
    <location>
        <begin position="82"/>
        <end position="93"/>
    </location>
</feature>
<organism evidence="2 3">
    <name type="scientific">Suillus subaureus</name>
    <dbReference type="NCBI Taxonomy" id="48587"/>
    <lineage>
        <taxon>Eukaryota</taxon>
        <taxon>Fungi</taxon>
        <taxon>Dikarya</taxon>
        <taxon>Basidiomycota</taxon>
        <taxon>Agaricomycotina</taxon>
        <taxon>Agaricomycetes</taxon>
        <taxon>Agaricomycetidae</taxon>
        <taxon>Boletales</taxon>
        <taxon>Suillineae</taxon>
        <taxon>Suillaceae</taxon>
        <taxon>Suillus</taxon>
    </lineage>
</organism>
<dbReference type="OrthoDB" id="3264780at2759"/>
<feature type="region of interest" description="Disordered" evidence="1">
    <location>
        <begin position="64"/>
        <end position="142"/>
    </location>
</feature>
<feature type="region of interest" description="Disordered" evidence="1">
    <location>
        <begin position="1"/>
        <end position="36"/>
    </location>
</feature>
<protein>
    <submittedName>
        <fullName evidence="2">Uncharacterized protein</fullName>
    </submittedName>
</protein>
<dbReference type="EMBL" id="JABBWG010000006">
    <property type="protein sequence ID" value="KAG1821733.1"/>
    <property type="molecule type" value="Genomic_DNA"/>
</dbReference>
<reference evidence="2" key="1">
    <citation type="journal article" date="2020" name="New Phytol.">
        <title>Comparative genomics reveals dynamic genome evolution in host specialist ectomycorrhizal fungi.</title>
        <authorList>
            <person name="Lofgren L.A."/>
            <person name="Nguyen N.H."/>
            <person name="Vilgalys R."/>
            <person name="Ruytinx J."/>
            <person name="Liao H.L."/>
            <person name="Branco S."/>
            <person name="Kuo A."/>
            <person name="LaButti K."/>
            <person name="Lipzen A."/>
            <person name="Andreopoulos W."/>
            <person name="Pangilinan J."/>
            <person name="Riley R."/>
            <person name="Hundley H."/>
            <person name="Na H."/>
            <person name="Barry K."/>
            <person name="Grigoriev I.V."/>
            <person name="Stajich J.E."/>
            <person name="Kennedy P.G."/>
        </authorList>
    </citation>
    <scope>NUCLEOTIDE SEQUENCE</scope>
    <source>
        <strain evidence="2">MN1</strain>
    </source>
</reference>
<feature type="compositionally biased region" description="Polar residues" evidence="1">
    <location>
        <begin position="231"/>
        <end position="242"/>
    </location>
</feature>
<feature type="compositionally biased region" description="Low complexity" evidence="1">
    <location>
        <begin position="323"/>
        <end position="354"/>
    </location>
</feature>
<feature type="compositionally biased region" description="Low complexity" evidence="1">
    <location>
        <begin position="94"/>
        <end position="108"/>
    </location>
</feature>
<gene>
    <name evidence="2" type="ORF">BJ212DRAFT_1333108</name>
</gene>
<comment type="caution">
    <text evidence="2">The sequence shown here is derived from an EMBL/GenBank/DDBJ whole genome shotgun (WGS) entry which is preliminary data.</text>
</comment>